<reference evidence="1 3" key="1">
    <citation type="journal article" date="2014" name="BMC Genomics">
        <title>Genome sequence of Anopheles sinensis provides insight into genetics basis of mosquito competence for malaria parasites.</title>
        <authorList>
            <person name="Zhou D."/>
            <person name="Zhang D."/>
            <person name="Ding G."/>
            <person name="Shi L."/>
            <person name="Hou Q."/>
            <person name="Ye Y."/>
            <person name="Xu Y."/>
            <person name="Zhou H."/>
            <person name="Xiong C."/>
            <person name="Li S."/>
            <person name="Yu J."/>
            <person name="Hong S."/>
            <person name="Yu X."/>
            <person name="Zou P."/>
            <person name="Chen C."/>
            <person name="Chang X."/>
            <person name="Wang W."/>
            <person name="Lv Y."/>
            <person name="Sun Y."/>
            <person name="Ma L."/>
            <person name="Shen B."/>
            <person name="Zhu C."/>
        </authorList>
    </citation>
    <scope>NUCLEOTIDE SEQUENCE [LARGE SCALE GENOMIC DNA]</scope>
</reference>
<evidence type="ECO:0000313" key="1">
    <source>
        <dbReference type="EMBL" id="KFB38180.1"/>
    </source>
</evidence>
<name>A0A084VJN6_ANOSI</name>
<reference evidence="2" key="2">
    <citation type="submission" date="2020-05" db="UniProtKB">
        <authorList>
            <consortium name="EnsemblMetazoa"/>
        </authorList>
    </citation>
    <scope>IDENTIFICATION</scope>
</reference>
<dbReference type="Proteomes" id="UP000030765">
    <property type="component" value="Unassembled WGS sequence"/>
</dbReference>
<dbReference type="AlphaFoldDB" id="A0A084VJN6"/>
<dbReference type="EMBL" id="ATLV01013824">
    <property type="status" value="NOT_ANNOTATED_CDS"/>
    <property type="molecule type" value="Genomic_DNA"/>
</dbReference>
<dbReference type="EMBL" id="KE524901">
    <property type="protein sequence ID" value="KFB38180.1"/>
    <property type="molecule type" value="Genomic_DNA"/>
</dbReference>
<evidence type="ECO:0000313" key="2">
    <source>
        <dbReference type="EnsemblMetazoa" id="ASIC005508-PA"/>
    </source>
</evidence>
<gene>
    <name evidence="1" type="ORF">ZHAS_00005508</name>
</gene>
<sequence length="71" mass="8020">MDSGLWPSTVASAVTNHALMLLQIDWIPFPPSEFGFASHNGNDVRSMIIMSSTNRVRCDRRDRQCDVLQVQ</sequence>
<keyword evidence="1" id="KW-0560">Oxidoreductase</keyword>
<dbReference type="VEuPathDB" id="VectorBase:ASIC005508"/>
<keyword evidence="1" id="KW-0503">Monooxygenase</keyword>
<protein>
    <submittedName>
        <fullName evidence="1 2">Monooxygenase</fullName>
    </submittedName>
</protein>
<dbReference type="GO" id="GO:0004497">
    <property type="term" value="F:monooxygenase activity"/>
    <property type="evidence" value="ECO:0007669"/>
    <property type="project" value="UniProtKB-KW"/>
</dbReference>
<dbReference type="EnsemblMetazoa" id="ASIC005508-RA">
    <property type="protein sequence ID" value="ASIC005508-PA"/>
    <property type="gene ID" value="ASIC005508"/>
</dbReference>
<accession>A0A084VJN6</accession>
<keyword evidence="3" id="KW-1185">Reference proteome</keyword>
<proteinExistence type="predicted"/>
<organism evidence="1">
    <name type="scientific">Anopheles sinensis</name>
    <name type="common">Mosquito</name>
    <dbReference type="NCBI Taxonomy" id="74873"/>
    <lineage>
        <taxon>Eukaryota</taxon>
        <taxon>Metazoa</taxon>
        <taxon>Ecdysozoa</taxon>
        <taxon>Arthropoda</taxon>
        <taxon>Hexapoda</taxon>
        <taxon>Insecta</taxon>
        <taxon>Pterygota</taxon>
        <taxon>Neoptera</taxon>
        <taxon>Endopterygota</taxon>
        <taxon>Diptera</taxon>
        <taxon>Nematocera</taxon>
        <taxon>Culicoidea</taxon>
        <taxon>Culicidae</taxon>
        <taxon>Anophelinae</taxon>
        <taxon>Anopheles</taxon>
    </lineage>
</organism>
<evidence type="ECO:0000313" key="3">
    <source>
        <dbReference type="Proteomes" id="UP000030765"/>
    </source>
</evidence>